<feature type="compositionally biased region" description="Acidic residues" evidence="1">
    <location>
        <begin position="105"/>
        <end position="118"/>
    </location>
</feature>
<gene>
    <name evidence="3" type="ORF">GCM10009720_09190</name>
</gene>
<organism evidence="3 4">
    <name type="scientific">Yaniella flava</name>
    <dbReference type="NCBI Taxonomy" id="287930"/>
    <lineage>
        <taxon>Bacteria</taxon>
        <taxon>Bacillati</taxon>
        <taxon>Actinomycetota</taxon>
        <taxon>Actinomycetes</taxon>
        <taxon>Micrococcales</taxon>
        <taxon>Micrococcaceae</taxon>
        <taxon>Yaniella</taxon>
    </lineage>
</organism>
<reference evidence="4" key="1">
    <citation type="journal article" date="2019" name="Int. J. Syst. Evol. Microbiol.">
        <title>The Global Catalogue of Microorganisms (GCM) 10K type strain sequencing project: providing services to taxonomists for standard genome sequencing and annotation.</title>
        <authorList>
            <consortium name="The Broad Institute Genomics Platform"/>
            <consortium name="The Broad Institute Genome Sequencing Center for Infectious Disease"/>
            <person name="Wu L."/>
            <person name="Ma J."/>
        </authorList>
    </citation>
    <scope>NUCLEOTIDE SEQUENCE [LARGE SCALE GENOMIC DNA]</scope>
    <source>
        <strain evidence="4">JCM 13595</strain>
    </source>
</reference>
<keyword evidence="2" id="KW-0812">Transmembrane</keyword>
<evidence type="ECO:0000313" key="4">
    <source>
        <dbReference type="Proteomes" id="UP001501461"/>
    </source>
</evidence>
<feature type="region of interest" description="Disordered" evidence="1">
    <location>
        <begin position="91"/>
        <end position="184"/>
    </location>
</feature>
<accession>A0ABP5FPV3</accession>
<feature type="transmembrane region" description="Helical" evidence="2">
    <location>
        <begin position="215"/>
        <end position="236"/>
    </location>
</feature>
<evidence type="ECO:0000256" key="1">
    <source>
        <dbReference type="SAM" id="MobiDB-lite"/>
    </source>
</evidence>
<proteinExistence type="predicted"/>
<feature type="region of interest" description="Disordered" evidence="1">
    <location>
        <begin position="572"/>
        <end position="591"/>
    </location>
</feature>
<feature type="compositionally biased region" description="Acidic residues" evidence="1">
    <location>
        <begin position="158"/>
        <end position="170"/>
    </location>
</feature>
<evidence type="ECO:0000313" key="3">
    <source>
        <dbReference type="EMBL" id="GAA2031078.1"/>
    </source>
</evidence>
<keyword evidence="4" id="KW-1185">Reference proteome</keyword>
<keyword evidence="2" id="KW-1133">Transmembrane helix</keyword>
<dbReference type="RefSeq" id="WP_343956431.1">
    <property type="nucleotide sequence ID" value="NZ_BAAAMN010000014.1"/>
</dbReference>
<keyword evidence="2" id="KW-0472">Membrane</keyword>
<comment type="caution">
    <text evidence="3">The sequence shown here is derived from an EMBL/GenBank/DDBJ whole genome shotgun (WGS) entry which is preliminary data.</text>
</comment>
<dbReference type="Proteomes" id="UP001501461">
    <property type="component" value="Unassembled WGS sequence"/>
</dbReference>
<protein>
    <submittedName>
        <fullName evidence="3">Uncharacterized protein</fullName>
    </submittedName>
</protein>
<name>A0ABP5FPV3_9MICC</name>
<sequence length="591" mass="64331">MAYDPREETLGDDLFSKLAIPSDTIDTSEPERIGYEEEDDDWQDEFRRDESILEDAGLRKKRFGKKPKLDPNTEDYTVSDDTAALVSLEKSVAKPSVDSSLDDFFGTEDDETFDDTVDEHDPALPSFGQSADNAFEDPPFDSAQHSQPDDLPGFGQPFDDEPFNSMDDDQFPGLPGFDQPFEGQFADDTEFDVGSIDIEGTIEDAEQSSKRKNRIIGAVTAVALAFGVAFGVNWLITFNAERGIADVSDDIDTSFIAEPQQVDTNEITGEFSASGAPVWELDTDEARLMSVYRAGILQIHDDTVKLRNTNTGDIIEETEIDEAIETTYETVDAEGNPAVGYRTGTQITVISGAGVESWDVDEELTLVASGDIGLLVDAQSYTAKAVVPGEEKLVDATYDENLMLSGADQDHLLQPISNTPRVELVDFDGEEREVIELAPPLEQMTFIRHLSVGHGLSLALWDLEDVRLATTHSLEDGQPISTVPVDVAEGWSIGRGVDLATMGRYAIEISTGHFIVEADRELSGAVNTVPFVEESGNRVIIVDGQALRQSNRLRGVTESVVVIENGDSSISVYPHAGSPDQTTTTHGGGLA</sequence>
<evidence type="ECO:0000256" key="2">
    <source>
        <dbReference type="SAM" id="Phobius"/>
    </source>
</evidence>
<dbReference type="EMBL" id="BAAAMN010000014">
    <property type="protein sequence ID" value="GAA2031078.1"/>
    <property type="molecule type" value="Genomic_DNA"/>
</dbReference>